<dbReference type="InterPro" id="IPR004704">
    <property type="entry name" value="PTS_IID_man"/>
</dbReference>
<dbReference type="STRING" id="990268.JCM19235_5373"/>
<dbReference type="Pfam" id="PF03613">
    <property type="entry name" value="EIID-AGA"/>
    <property type="match status" value="1"/>
</dbReference>
<keyword evidence="1" id="KW-0808">Transferase</keyword>
<reference evidence="1 2" key="1">
    <citation type="submission" date="2014-09" db="EMBL/GenBank/DDBJ databases">
        <title>Vibrio maritimus JCM 19235. (C45) whole genome shotgun sequence.</title>
        <authorList>
            <person name="Sawabe T."/>
            <person name="Meirelles P."/>
            <person name="Nakanishi M."/>
            <person name="Sayaka M."/>
            <person name="Hattori M."/>
            <person name="Ohkuma M."/>
        </authorList>
    </citation>
    <scope>NUCLEOTIDE SEQUENCE [LARGE SCALE GENOMIC DNA]</scope>
    <source>
        <strain evidence="2">JCM19235</strain>
    </source>
</reference>
<organism evidence="1 2">
    <name type="scientific">Vibrio maritimus</name>
    <dbReference type="NCBI Taxonomy" id="990268"/>
    <lineage>
        <taxon>Bacteria</taxon>
        <taxon>Pseudomonadati</taxon>
        <taxon>Pseudomonadota</taxon>
        <taxon>Gammaproteobacteria</taxon>
        <taxon>Vibrionales</taxon>
        <taxon>Vibrionaceae</taxon>
        <taxon>Vibrio</taxon>
    </lineage>
</organism>
<dbReference type="EMBL" id="BBMR01000001">
    <property type="protein sequence ID" value="GAL16824.1"/>
    <property type="molecule type" value="Genomic_DNA"/>
</dbReference>
<dbReference type="GO" id="GO:0009401">
    <property type="term" value="P:phosphoenolpyruvate-dependent sugar phosphotransferase system"/>
    <property type="evidence" value="ECO:0007669"/>
    <property type="project" value="InterPro"/>
</dbReference>
<keyword evidence="2" id="KW-1185">Reference proteome</keyword>
<dbReference type="AlphaFoldDB" id="A0A090RRG3"/>
<dbReference type="GO" id="GO:0016020">
    <property type="term" value="C:membrane"/>
    <property type="evidence" value="ECO:0007669"/>
    <property type="project" value="InterPro"/>
</dbReference>
<evidence type="ECO:0000313" key="1">
    <source>
        <dbReference type="EMBL" id="GAL16824.1"/>
    </source>
</evidence>
<comment type="caution">
    <text evidence="1">The sequence shown here is derived from an EMBL/GenBank/DDBJ whole genome shotgun (WGS) entry which is preliminary data.</text>
</comment>
<evidence type="ECO:0000313" key="2">
    <source>
        <dbReference type="Proteomes" id="UP000029228"/>
    </source>
</evidence>
<dbReference type="Proteomes" id="UP000029228">
    <property type="component" value="Unassembled WGS sequence"/>
</dbReference>
<accession>A0A090RRG3</accession>
<protein>
    <submittedName>
        <fullName evidence="1">PTS systemfructose-and mannose-inducible IID component</fullName>
        <ecNumber evidence="1">2.7.1.69</ecNumber>
    </submittedName>
</protein>
<name>A0A090RRG3_9VIBR</name>
<dbReference type="EC" id="2.7.1.69" evidence="1"/>
<sequence length="55" mass="5910">MGGVAASYVNLGTGLEFVTKDGVDINVQMMLDGIFPKLLPLVVVLAHGLPWLRKD</sequence>
<proteinExistence type="predicted"/>
<dbReference type="GO" id="GO:0016740">
    <property type="term" value="F:transferase activity"/>
    <property type="evidence" value="ECO:0007669"/>
    <property type="project" value="UniProtKB-KW"/>
</dbReference>
<gene>
    <name evidence="1" type="ORF">JCM19235_5373</name>
</gene>